<gene>
    <name evidence="1" type="ORF">SDC9_74842</name>
</gene>
<comment type="caution">
    <text evidence="1">The sequence shown here is derived from an EMBL/GenBank/DDBJ whole genome shotgun (WGS) entry which is preliminary data.</text>
</comment>
<accession>A0A644YK99</accession>
<evidence type="ECO:0000313" key="1">
    <source>
        <dbReference type="EMBL" id="MPM28321.1"/>
    </source>
</evidence>
<dbReference type="EMBL" id="VSSQ01005222">
    <property type="protein sequence ID" value="MPM28321.1"/>
    <property type="molecule type" value="Genomic_DNA"/>
</dbReference>
<sequence>MDHAAERLEPYLEAEFDEFIQEWKTGKYKKYSEVPNYAALKALIDATNILRKYLGWELVSIKRKLEFLDLV</sequence>
<organism evidence="1">
    <name type="scientific">bioreactor metagenome</name>
    <dbReference type="NCBI Taxonomy" id="1076179"/>
    <lineage>
        <taxon>unclassified sequences</taxon>
        <taxon>metagenomes</taxon>
        <taxon>ecological metagenomes</taxon>
    </lineage>
</organism>
<dbReference type="AlphaFoldDB" id="A0A644YK99"/>
<reference evidence="1" key="1">
    <citation type="submission" date="2019-08" db="EMBL/GenBank/DDBJ databases">
        <authorList>
            <person name="Kucharzyk K."/>
            <person name="Murdoch R.W."/>
            <person name="Higgins S."/>
            <person name="Loffler F."/>
        </authorList>
    </citation>
    <scope>NUCLEOTIDE SEQUENCE</scope>
</reference>
<name>A0A644YK99_9ZZZZ</name>
<protein>
    <submittedName>
        <fullName evidence="1">Uncharacterized protein</fullName>
    </submittedName>
</protein>
<proteinExistence type="predicted"/>